<comment type="cofactor">
    <cofactor evidence="1">
        <name>Mg(2+)</name>
        <dbReference type="ChEBI" id="CHEBI:18420"/>
    </cofactor>
</comment>
<evidence type="ECO:0000256" key="9">
    <source>
        <dbReference type="RuleBase" id="RU003953"/>
    </source>
</evidence>
<dbReference type="SUPFAM" id="SSF81891">
    <property type="entry name" value="Poly A polymerase C-terminal region-like"/>
    <property type="match status" value="1"/>
</dbReference>
<evidence type="ECO:0000313" key="12">
    <source>
        <dbReference type="EMBL" id="CDS18049.1"/>
    </source>
</evidence>
<evidence type="ECO:0000256" key="7">
    <source>
        <dbReference type="ARBA" id="ARBA00022741"/>
    </source>
</evidence>
<keyword evidence="6" id="KW-0479">Metal-binding</keyword>
<keyword evidence="3 9" id="KW-0808">Transferase</keyword>
<name>A0A068WKB1_ECHGR</name>
<dbReference type="Gene3D" id="1.10.3090.10">
    <property type="entry name" value="cca-adding enzyme, domain 2"/>
    <property type="match status" value="1"/>
</dbReference>
<dbReference type="Gene3D" id="3.30.460.10">
    <property type="entry name" value="Beta Polymerase, domain 2"/>
    <property type="match status" value="1"/>
</dbReference>
<evidence type="ECO:0000313" key="14">
    <source>
        <dbReference type="WBParaSite" id="EgrG_001084900"/>
    </source>
</evidence>
<evidence type="ECO:0000313" key="13">
    <source>
        <dbReference type="Proteomes" id="UP000492820"/>
    </source>
</evidence>
<dbReference type="PANTHER" id="PTHR46173">
    <property type="entry name" value="CCA TRNA NUCLEOTIDYLTRANSFERASE 1, MITOCHONDRIAL"/>
    <property type="match status" value="1"/>
</dbReference>
<gene>
    <name evidence="14" type="primary">EGR_09813</name>
    <name evidence="12" type="ORF">EgrG_001084900</name>
</gene>
<keyword evidence="4" id="KW-0819">tRNA processing</keyword>
<keyword evidence="9" id="KW-0694">RNA-binding</keyword>
<dbReference type="GO" id="GO:0001680">
    <property type="term" value="P:tRNA 3'-terminal CCA addition"/>
    <property type="evidence" value="ECO:0007669"/>
    <property type="project" value="TreeGrafter"/>
</dbReference>
<comment type="similarity">
    <text evidence="2 9">Belongs to the tRNA nucleotidyltransferase/poly(A) polymerase family.</text>
</comment>
<evidence type="ECO:0000256" key="4">
    <source>
        <dbReference type="ARBA" id="ARBA00022694"/>
    </source>
</evidence>
<keyword evidence="7" id="KW-0547">Nucleotide-binding</keyword>
<dbReference type="Proteomes" id="UP000492820">
    <property type="component" value="Unassembled WGS sequence"/>
</dbReference>
<protein>
    <submittedName>
        <fullName evidence="12 14">CCA tRNA nucleotidyltransferase 1</fullName>
    </submittedName>
</protein>
<accession>A0A068WKB1</accession>
<reference evidence="12" key="2">
    <citation type="submission" date="2014-06" db="EMBL/GenBank/DDBJ databases">
        <authorList>
            <person name="Aslett M."/>
        </authorList>
    </citation>
    <scope>NUCLEOTIDE SEQUENCE</scope>
</reference>
<feature type="domain" description="Poly A polymerase head" evidence="10">
    <location>
        <begin position="83"/>
        <end position="224"/>
    </location>
</feature>
<dbReference type="GO" id="GO:0005739">
    <property type="term" value="C:mitochondrion"/>
    <property type="evidence" value="ECO:0007669"/>
    <property type="project" value="TreeGrafter"/>
</dbReference>
<dbReference type="SUPFAM" id="SSF81301">
    <property type="entry name" value="Nucleotidyltransferase"/>
    <property type="match status" value="1"/>
</dbReference>
<dbReference type="Pfam" id="PF12627">
    <property type="entry name" value="PolyA_pol_RNAbd"/>
    <property type="match status" value="1"/>
</dbReference>
<keyword evidence="8" id="KW-0460">Magnesium</keyword>
<evidence type="ECO:0000259" key="11">
    <source>
        <dbReference type="Pfam" id="PF12627"/>
    </source>
</evidence>
<dbReference type="GO" id="GO:0000049">
    <property type="term" value="F:tRNA binding"/>
    <property type="evidence" value="ECO:0007669"/>
    <property type="project" value="TreeGrafter"/>
</dbReference>
<feature type="domain" description="tRNA nucleotidyltransferase/poly(A) polymerase RNA and SrmB- binding" evidence="11">
    <location>
        <begin position="259"/>
        <end position="307"/>
    </location>
</feature>
<keyword evidence="5" id="KW-0548">Nucleotidyltransferase</keyword>
<dbReference type="GO" id="GO:0016779">
    <property type="term" value="F:nucleotidyltransferase activity"/>
    <property type="evidence" value="ECO:0007669"/>
    <property type="project" value="UniProtKB-KW"/>
</dbReference>
<dbReference type="WBParaSite" id="EgrG_001084900">
    <property type="protein sequence ID" value="EgrG_001084900"/>
    <property type="gene ID" value="EgrG_001084900"/>
</dbReference>
<dbReference type="PANTHER" id="PTHR46173:SF1">
    <property type="entry name" value="CCA TRNA NUCLEOTIDYLTRANSFERASE 1, MITOCHONDRIAL"/>
    <property type="match status" value="1"/>
</dbReference>
<dbReference type="GO" id="GO:0000166">
    <property type="term" value="F:nucleotide binding"/>
    <property type="evidence" value="ECO:0007669"/>
    <property type="project" value="UniProtKB-KW"/>
</dbReference>
<dbReference type="InterPro" id="IPR002646">
    <property type="entry name" value="PolA_pol_head_dom"/>
</dbReference>
<dbReference type="CDD" id="cd05398">
    <property type="entry name" value="NT_ClassII-CCAase"/>
    <property type="match status" value="1"/>
</dbReference>
<dbReference type="AlphaFoldDB" id="A0A068WKB1"/>
<evidence type="ECO:0000256" key="2">
    <source>
        <dbReference type="ARBA" id="ARBA00007265"/>
    </source>
</evidence>
<dbReference type="GO" id="GO:0046872">
    <property type="term" value="F:metal ion binding"/>
    <property type="evidence" value="ECO:0007669"/>
    <property type="project" value="UniProtKB-KW"/>
</dbReference>
<evidence type="ECO:0000256" key="5">
    <source>
        <dbReference type="ARBA" id="ARBA00022695"/>
    </source>
</evidence>
<evidence type="ECO:0000256" key="8">
    <source>
        <dbReference type="ARBA" id="ARBA00022842"/>
    </source>
</evidence>
<evidence type="ECO:0000256" key="6">
    <source>
        <dbReference type="ARBA" id="ARBA00022723"/>
    </source>
</evidence>
<reference evidence="14" key="3">
    <citation type="submission" date="2020-10" db="UniProtKB">
        <authorList>
            <consortium name="WormBaseParasite"/>
        </authorList>
    </citation>
    <scope>IDENTIFICATION</scope>
</reference>
<dbReference type="InterPro" id="IPR050264">
    <property type="entry name" value="Bact_CCA-adding_enz_type3_sf"/>
</dbReference>
<evidence type="ECO:0000256" key="3">
    <source>
        <dbReference type="ARBA" id="ARBA00022679"/>
    </source>
</evidence>
<dbReference type="OrthoDB" id="445712at2759"/>
<evidence type="ECO:0000256" key="1">
    <source>
        <dbReference type="ARBA" id="ARBA00001946"/>
    </source>
</evidence>
<reference evidence="12 13" key="1">
    <citation type="journal article" date="2013" name="Nature">
        <title>The genomes of four tapeworm species reveal adaptations to parasitism.</title>
        <authorList>
            <person name="Tsai I.J."/>
            <person name="Zarowiecki M."/>
            <person name="Holroyd N."/>
            <person name="Garciarrubio A."/>
            <person name="Sanchez-Flores A."/>
            <person name="Brooks K.L."/>
            <person name="Tracey A."/>
            <person name="Bobes R.J."/>
            <person name="Fragoso G."/>
            <person name="Sciutto E."/>
            <person name="Aslett M."/>
            <person name="Beasley H."/>
            <person name="Bennett H.M."/>
            <person name="Cai J."/>
            <person name="Camicia F."/>
            <person name="Clark R."/>
            <person name="Cucher M."/>
            <person name="De Silva N."/>
            <person name="Day T.A."/>
            <person name="Deplazes P."/>
            <person name="Estrada K."/>
            <person name="Fernandez C."/>
            <person name="Holland P.W."/>
            <person name="Hou J."/>
            <person name="Hu S."/>
            <person name="Huckvale T."/>
            <person name="Hung S.S."/>
            <person name="Kamenetzky L."/>
            <person name="Keane J.A."/>
            <person name="Kiss F."/>
            <person name="Koziol U."/>
            <person name="Lambert O."/>
            <person name="Liu K."/>
            <person name="Luo X."/>
            <person name="Luo Y."/>
            <person name="Macchiaroli N."/>
            <person name="Nichol S."/>
            <person name="Paps J."/>
            <person name="Parkinson J."/>
            <person name="Pouchkina-Stantcheva N."/>
            <person name="Riddiford N."/>
            <person name="Rosenzvit M."/>
            <person name="Salinas G."/>
            <person name="Wasmuth J.D."/>
            <person name="Zamanian M."/>
            <person name="Zheng Y."/>
            <person name="Cai X."/>
            <person name="Soberon X."/>
            <person name="Olson P.D."/>
            <person name="Laclette J.P."/>
            <person name="Brehm K."/>
            <person name="Berriman M."/>
            <person name="Garciarrubio A."/>
            <person name="Bobes R.J."/>
            <person name="Fragoso G."/>
            <person name="Sanchez-Flores A."/>
            <person name="Estrada K."/>
            <person name="Cevallos M.A."/>
            <person name="Morett E."/>
            <person name="Gonzalez V."/>
            <person name="Portillo T."/>
            <person name="Ochoa-Leyva A."/>
            <person name="Jose M.V."/>
            <person name="Sciutto E."/>
            <person name="Landa A."/>
            <person name="Jimenez L."/>
            <person name="Valdes V."/>
            <person name="Carrero J.C."/>
            <person name="Larralde C."/>
            <person name="Morales-Montor J."/>
            <person name="Limon-Lason J."/>
            <person name="Soberon X."/>
            <person name="Laclette J.P."/>
        </authorList>
    </citation>
    <scope>NUCLEOTIDE SEQUENCE [LARGE SCALE GENOMIC DNA]</scope>
</reference>
<dbReference type="GO" id="GO:1990180">
    <property type="term" value="P:mitochondrial tRNA 3'-end processing"/>
    <property type="evidence" value="ECO:0007669"/>
    <property type="project" value="TreeGrafter"/>
</dbReference>
<dbReference type="EMBL" id="LK028577">
    <property type="protein sequence ID" value="CDS18049.1"/>
    <property type="molecule type" value="Genomic_DNA"/>
</dbReference>
<dbReference type="InterPro" id="IPR043519">
    <property type="entry name" value="NT_sf"/>
</dbReference>
<evidence type="ECO:0000259" key="10">
    <source>
        <dbReference type="Pfam" id="PF01743"/>
    </source>
</evidence>
<dbReference type="Pfam" id="PF01743">
    <property type="entry name" value="PolyA_pol"/>
    <property type="match status" value="1"/>
</dbReference>
<proteinExistence type="inferred from homology"/>
<organism evidence="12">
    <name type="scientific">Echinococcus granulosus</name>
    <name type="common">Hydatid tapeworm</name>
    <dbReference type="NCBI Taxonomy" id="6210"/>
    <lineage>
        <taxon>Eukaryota</taxon>
        <taxon>Metazoa</taxon>
        <taxon>Spiralia</taxon>
        <taxon>Lophotrochozoa</taxon>
        <taxon>Platyhelminthes</taxon>
        <taxon>Cestoda</taxon>
        <taxon>Eucestoda</taxon>
        <taxon>Cyclophyllidea</taxon>
        <taxon>Taeniidae</taxon>
        <taxon>Echinococcus</taxon>
        <taxon>Echinococcus granulosus group</taxon>
    </lineage>
</organism>
<dbReference type="InterPro" id="IPR032828">
    <property type="entry name" value="PolyA_RNA-bd"/>
</dbReference>
<sequence>MISRVCRGLYLEIFSPFISQLCYFCSITLNKFAQTSVPMSSSKNEMAIIGSDKSIDLSRVEAFHSPEFVYINNLFRKFGYEIRVAGGGVRDILMKKEPKDIDLATTATPTHVIDMFTKEELRILNRNGESHGTVTVRINDKVNYEITTLRIDSNQDGRHANVSFTKDWQLDASRRDLTVNSMFIDVSFGDLGTNITGDGARYPIRGKLYDFFNGYEDLEHRRIRFVGEPAERIKEDYLRILRYFRFHARLATDPNNHDKAALKAIAENSKGLEKIAGERIWTELRLIFGYPSAPSLLRYMADTGVTEACGLPAKPNLTEMDRVFASGILDRHANPATCAAAAFGSIDEVDTLIQRIRPSILEQNILHFLVEWRQSLSADGNIIERLQREYLLSLDQTRLKPIFTEAVRYLCTSDDLDAWLAWEAPRFPLNGIIVTEKWGVKGRQLRPVLQGLRKIWVESGCIMEKEALLDAGVFQKVSQMPPEEVERNPIVPAKRRKR</sequence>